<protein>
    <submittedName>
        <fullName evidence="9">Peptide ABC transporter permease</fullName>
    </submittedName>
</protein>
<accession>A0A3E0VFS8</accession>
<keyword evidence="10" id="KW-1185">Reference proteome</keyword>
<evidence type="ECO:0000256" key="5">
    <source>
        <dbReference type="ARBA" id="ARBA00022989"/>
    </source>
</evidence>
<dbReference type="InterPro" id="IPR000515">
    <property type="entry name" value="MetI-like"/>
</dbReference>
<comment type="subcellular location">
    <subcellularLocation>
        <location evidence="1 7">Cell membrane</location>
        <topology evidence="1 7">Multi-pass membrane protein</topology>
    </subcellularLocation>
</comment>
<dbReference type="Pfam" id="PF00528">
    <property type="entry name" value="BPD_transp_1"/>
    <property type="match status" value="1"/>
</dbReference>
<dbReference type="Proteomes" id="UP000256486">
    <property type="component" value="Unassembled WGS sequence"/>
</dbReference>
<dbReference type="Gene3D" id="1.10.3720.10">
    <property type="entry name" value="MetI-like"/>
    <property type="match status" value="1"/>
</dbReference>
<comment type="caution">
    <text evidence="9">The sequence shown here is derived from an EMBL/GenBank/DDBJ whole genome shotgun (WGS) entry which is preliminary data.</text>
</comment>
<dbReference type="CDD" id="cd06261">
    <property type="entry name" value="TM_PBP2"/>
    <property type="match status" value="1"/>
</dbReference>
<dbReference type="GO" id="GO:0005886">
    <property type="term" value="C:plasma membrane"/>
    <property type="evidence" value="ECO:0007669"/>
    <property type="project" value="UniProtKB-SubCell"/>
</dbReference>
<feature type="domain" description="ABC transmembrane type-1" evidence="8">
    <location>
        <begin position="119"/>
        <end position="349"/>
    </location>
</feature>
<dbReference type="Pfam" id="PF19300">
    <property type="entry name" value="BPD_transp_1_N"/>
    <property type="match status" value="1"/>
</dbReference>
<keyword evidence="2 7" id="KW-0813">Transport</keyword>
<keyword evidence="6 7" id="KW-0472">Membrane</keyword>
<evidence type="ECO:0000256" key="7">
    <source>
        <dbReference type="RuleBase" id="RU363032"/>
    </source>
</evidence>
<keyword evidence="3" id="KW-1003">Cell membrane</keyword>
<dbReference type="AlphaFoldDB" id="A0A3E0VFS8"/>
<evidence type="ECO:0000256" key="4">
    <source>
        <dbReference type="ARBA" id="ARBA00022692"/>
    </source>
</evidence>
<feature type="transmembrane region" description="Helical" evidence="7">
    <location>
        <begin position="158"/>
        <end position="180"/>
    </location>
</feature>
<feature type="transmembrane region" description="Helical" evidence="7">
    <location>
        <begin position="222"/>
        <end position="242"/>
    </location>
</feature>
<evidence type="ECO:0000259" key="8">
    <source>
        <dbReference type="PROSITE" id="PS50928"/>
    </source>
</evidence>
<dbReference type="PROSITE" id="PS50928">
    <property type="entry name" value="ABC_TM1"/>
    <property type="match status" value="1"/>
</dbReference>
<dbReference type="SUPFAM" id="SSF161098">
    <property type="entry name" value="MetI-like"/>
    <property type="match status" value="1"/>
</dbReference>
<keyword evidence="5 7" id="KW-1133">Transmembrane helix</keyword>
<evidence type="ECO:0000256" key="6">
    <source>
        <dbReference type="ARBA" id="ARBA00023136"/>
    </source>
</evidence>
<organism evidence="9 10">
    <name type="scientific">Subtercola boreus</name>
    <dbReference type="NCBI Taxonomy" id="120213"/>
    <lineage>
        <taxon>Bacteria</taxon>
        <taxon>Bacillati</taxon>
        <taxon>Actinomycetota</taxon>
        <taxon>Actinomycetes</taxon>
        <taxon>Micrococcales</taxon>
        <taxon>Microbacteriaceae</taxon>
        <taxon>Subtercola</taxon>
    </lineage>
</organism>
<feature type="transmembrane region" description="Helical" evidence="7">
    <location>
        <begin position="23"/>
        <end position="46"/>
    </location>
</feature>
<evidence type="ECO:0000256" key="3">
    <source>
        <dbReference type="ARBA" id="ARBA00022475"/>
    </source>
</evidence>
<feature type="transmembrane region" description="Helical" evidence="7">
    <location>
        <begin position="282"/>
        <end position="306"/>
    </location>
</feature>
<dbReference type="EMBL" id="NBWZ01000001">
    <property type="protein sequence ID" value="RFA08581.1"/>
    <property type="molecule type" value="Genomic_DNA"/>
</dbReference>
<evidence type="ECO:0000256" key="1">
    <source>
        <dbReference type="ARBA" id="ARBA00004651"/>
    </source>
</evidence>
<evidence type="ECO:0000256" key="2">
    <source>
        <dbReference type="ARBA" id="ARBA00022448"/>
    </source>
</evidence>
<dbReference type="InterPro" id="IPR035906">
    <property type="entry name" value="MetI-like_sf"/>
</dbReference>
<gene>
    <name evidence="9" type="ORF">B7R54_04575</name>
</gene>
<dbReference type="InterPro" id="IPR045621">
    <property type="entry name" value="BPD_transp_1_N"/>
</dbReference>
<keyword evidence="4 7" id="KW-0812">Transmembrane</keyword>
<reference evidence="9 10" key="1">
    <citation type="submission" date="2017-04" db="EMBL/GenBank/DDBJ databases">
        <title>Comparative genome analysis of Subtercola boreus.</title>
        <authorList>
            <person name="Cho Y.-J."/>
            <person name="Cho A."/>
            <person name="Kim O.-S."/>
            <person name="Lee J.-I."/>
        </authorList>
    </citation>
    <scope>NUCLEOTIDE SEQUENCE [LARGE SCALE GENOMIC DNA]</scope>
    <source>
        <strain evidence="9 10">K300</strain>
    </source>
</reference>
<name>A0A3E0VFS8_9MICO</name>
<feature type="transmembrane region" description="Helical" evidence="7">
    <location>
        <begin position="326"/>
        <end position="352"/>
    </location>
</feature>
<dbReference type="PANTHER" id="PTHR43163">
    <property type="entry name" value="DIPEPTIDE TRANSPORT SYSTEM PERMEASE PROTEIN DPPB-RELATED"/>
    <property type="match status" value="1"/>
</dbReference>
<evidence type="ECO:0000313" key="10">
    <source>
        <dbReference type="Proteomes" id="UP000256486"/>
    </source>
</evidence>
<dbReference type="GO" id="GO:0055085">
    <property type="term" value="P:transmembrane transport"/>
    <property type="evidence" value="ECO:0007669"/>
    <property type="project" value="InterPro"/>
</dbReference>
<evidence type="ECO:0000313" key="9">
    <source>
        <dbReference type="EMBL" id="RFA08581.1"/>
    </source>
</evidence>
<comment type="similarity">
    <text evidence="7">Belongs to the binding-protein-dependent transport system permease family.</text>
</comment>
<proteinExistence type="inferred from homology"/>
<sequence length="359" mass="38449">MSTTTTSAQVPVTLRRGPHLGPLARYILIRFGISVLLIFGVTLVTFTLANLVPADPAQAALGERAASDPAIVAAFREAQGLDKPVVTQYLVYIGHLLQGNLGTSTQSHNPVSQDLSVAFPATAELALFVIVFSIIIGVGLGTWAAIRQNRFVDQLFRVVSLIGISIPTFWLALAAFYVFFYQLHWAPGTGRLSASLQAPPKVTGMYTIDALVAGQYTTFWNALSHLILPGLVLILFTVGLLVRFSRSAVLDVLNQEYVLAARAKGLSSAAVIFRYVLRGASLPILTIVGLAFGSLLSGTVLTEQVFGWGGIGQYAYKSATTLDLPAVMGVGLVVGVVYILTNFIIDVVYGVIDPRVRVQ</sequence>
<dbReference type="PANTHER" id="PTHR43163:SF6">
    <property type="entry name" value="DIPEPTIDE TRANSPORT SYSTEM PERMEASE PROTEIN DPPB-RELATED"/>
    <property type="match status" value="1"/>
</dbReference>
<feature type="transmembrane region" description="Helical" evidence="7">
    <location>
        <begin position="125"/>
        <end position="146"/>
    </location>
</feature>